<evidence type="ECO:0000256" key="1">
    <source>
        <dbReference type="ARBA" id="ARBA00001947"/>
    </source>
</evidence>
<dbReference type="InterPro" id="IPR002328">
    <property type="entry name" value="ADH_Zn_CS"/>
</dbReference>
<feature type="domain" description="Alcohol dehydrogenase-like N-terminal" evidence="11">
    <location>
        <begin position="24"/>
        <end position="137"/>
    </location>
</feature>
<comment type="catalytic activity">
    <reaction evidence="8">
        <text>a primary alcohol + NAD(+) = an aldehyde + NADH + H(+)</text>
        <dbReference type="Rhea" id="RHEA:10736"/>
        <dbReference type="ChEBI" id="CHEBI:15378"/>
        <dbReference type="ChEBI" id="CHEBI:15734"/>
        <dbReference type="ChEBI" id="CHEBI:17478"/>
        <dbReference type="ChEBI" id="CHEBI:57540"/>
        <dbReference type="ChEBI" id="CHEBI:57945"/>
        <dbReference type="EC" id="1.1.1.1"/>
    </reaction>
</comment>
<evidence type="ECO:0000259" key="10">
    <source>
        <dbReference type="Pfam" id="PF00107"/>
    </source>
</evidence>
<evidence type="ECO:0000256" key="8">
    <source>
        <dbReference type="ARBA" id="ARBA00049243"/>
    </source>
</evidence>
<keyword evidence="4 9" id="KW-0479">Metal-binding</keyword>
<dbReference type="RefSeq" id="WP_273944264.1">
    <property type="nucleotide sequence ID" value="NZ_CP097263.1"/>
</dbReference>
<dbReference type="Proteomes" id="UP001589810">
    <property type="component" value="Unassembled WGS sequence"/>
</dbReference>
<dbReference type="Pfam" id="PF00107">
    <property type="entry name" value="ADH_zinc_N"/>
    <property type="match status" value="1"/>
</dbReference>
<evidence type="ECO:0000256" key="2">
    <source>
        <dbReference type="ARBA" id="ARBA00008072"/>
    </source>
</evidence>
<gene>
    <name evidence="12" type="ORF">ACFFH7_45695</name>
</gene>
<evidence type="ECO:0000256" key="9">
    <source>
        <dbReference type="RuleBase" id="RU361277"/>
    </source>
</evidence>
<dbReference type="PANTHER" id="PTHR42940">
    <property type="entry name" value="ALCOHOL DEHYDROGENASE 1-RELATED"/>
    <property type="match status" value="1"/>
</dbReference>
<evidence type="ECO:0000256" key="7">
    <source>
        <dbReference type="ARBA" id="ARBA00049164"/>
    </source>
</evidence>
<dbReference type="InterPro" id="IPR036291">
    <property type="entry name" value="NAD(P)-bd_dom_sf"/>
</dbReference>
<comment type="caution">
    <text evidence="12">The sequence shown here is derived from an EMBL/GenBank/DDBJ whole genome shotgun (WGS) entry which is preliminary data.</text>
</comment>
<keyword evidence="6" id="KW-0560">Oxidoreductase</keyword>
<comment type="similarity">
    <text evidence="2 9">Belongs to the zinc-containing alcohol dehydrogenase family.</text>
</comment>
<feature type="domain" description="Alcohol dehydrogenase-like C-terminal" evidence="10">
    <location>
        <begin position="181"/>
        <end position="297"/>
    </location>
</feature>
<keyword evidence="5 9" id="KW-0862">Zinc</keyword>
<evidence type="ECO:0000256" key="4">
    <source>
        <dbReference type="ARBA" id="ARBA00022723"/>
    </source>
</evidence>
<evidence type="ECO:0000259" key="11">
    <source>
        <dbReference type="Pfam" id="PF08240"/>
    </source>
</evidence>
<sequence length="335" mass="34106">MRAFRITDWGQQPQVVAVPVPTPGRGEVLVRVAGCGLCHTDVTLPHIPSSVGSRLGWRVPFTLGHEAAGWVAGLGPDVTGFAEGDPVALVSPTSCGQCWHCLRGLDSSCPNGLAGRGYGRDGGLAEYVLVSGPRFLIPLGSLDPVTAGPLTDAGATSYHAVRRALPRIQAGGLVAVIGVGGLGSYAVQFLTLLTAATVVAVDTNPARLAAAPALGASSAVADLSGVKGTDAVLDFVGTDDTIATGLAALRPGGVYGLIGAAGGRLKAPLFGSLPRDGEVFTFQGSSIADLHDVISLATTGALRTDVQRFGFDDVQDAYSRLTAGTLDSPRALIVF</sequence>
<organism evidence="12 13">
    <name type="scientific">Kutzneria chonburiensis</name>
    <dbReference type="NCBI Taxonomy" id="1483604"/>
    <lineage>
        <taxon>Bacteria</taxon>
        <taxon>Bacillati</taxon>
        <taxon>Actinomycetota</taxon>
        <taxon>Actinomycetes</taxon>
        <taxon>Pseudonocardiales</taxon>
        <taxon>Pseudonocardiaceae</taxon>
        <taxon>Kutzneria</taxon>
    </lineage>
</organism>
<reference evidence="12 13" key="1">
    <citation type="submission" date="2024-09" db="EMBL/GenBank/DDBJ databases">
        <authorList>
            <person name="Sun Q."/>
            <person name="Mori K."/>
        </authorList>
    </citation>
    <scope>NUCLEOTIDE SEQUENCE [LARGE SCALE GENOMIC DNA]</scope>
    <source>
        <strain evidence="12 13">TBRC 1432</strain>
    </source>
</reference>
<name>A0ABV6N8D2_9PSEU</name>
<comment type="cofactor">
    <cofactor evidence="1 9">
        <name>Zn(2+)</name>
        <dbReference type="ChEBI" id="CHEBI:29105"/>
    </cofactor>
</comment>
<proteinExistence type="inferred from homology"/>
<dbReference type="PANTHER" id="PTHR42940:SF8">
    <property type="entry name" value="VACUOLAR PROTEIN SORTING-ASSOCIATED PROTEIN 11"/>
    <property type="match status" value="1"/>
</dbReference>
<dbReference type="PROSITE" id="PS00059">
    <property type="entry name" value="ADH_ZINC"/>
    <property type="match status" value="1"/>
</dbReference>
<keyword evidence="13" id="KW-1185">Reference proteome</keyword>
<dbReference type="Gene3D" id="3.40.50.720">
    <property type="entry name" value="NAD(P)-binding Rossmann-like Domain"/>
    <property type="match status" value="1"/>
</dbReference>
<dbReference type="InterPro" id="IPR013154">
    <property type="entry name" value="ADH-like_N"/>
</dbReference>
<evidence type="ECO:0000313" key="12">
    <source>
        <dbReference type="EMBL" id="MFC0548871.1"/>
    </source>
</evidence>
<dbReference type="SUPFAM" id="SSF50129">
    <property type="entry name" value="GroES-like"/>
    <property type="match status" value="1"/>
</dbReference>
<evidence type="ECO:0000256" key="3">
    <source>
        <dbReference type="ARBA" id="ARBA00013190"/>
    </source>
</evidence>
<evidence type="ECO:0000256" key="5">
    <source>
        <dbReference type="ARBA" id="ARBA00022833"/>
    </source>
</evidence>
<dbReference type="InterPro" id="IPR011032">
    <property type="entry name" value="GroES-like_sf"/>
</dbReference>
<dbReference type="Pfam" id="PF08240">
    <property type="entry name" value="ADH_N"/>
    <property type="match status" value="1"/>
</dbReference>
<evidence type="ECO:0000313" key="13">
    <source>
        <dbReference type="Proteomes" id="UP001589810"/>
    </source>
</evidence>
<dbReference type="SUPFAM" id="SSF51735">
    <property type="entry name" value="NAD(P)-binding Rossmann-fold domains"/>
    <property type="match status" value="1"/>
</dbReference>
<dbReference type="EMBL" id="JBHLUD010000020">
    <property type="protein sequence ID" value="MFC0548871.1"/>
    <property type="molecule type" value="Genomic_DNA"/>
</dbReference>
<dbReference type="InterPro" id="IPR013149">
    <property type="entry name" value="ADH-like_C"/>
</dbReference>
<comment type="catalytic activity">
    <reaction evidence="7">
        <text>a secondary alcohol + NAD(+) = a ketone + NADH + H(+)</text>
        <dbReference type="Rhea" id="RHEA:10740"/>
        <dbReference type="ChEBI" id="CHEBI:15378"/>
        <dbReference type="ChEBI" id="CHEBI:17087"/>
        <dbReference type="ChEBI" id="CHEBI:35681"/>
        <dbReference type="ChEBI" id="CHEBI:57540"/>
        <dbReference type="ChEBI" id="CHEBI:57945"/>
        <dbReference type="EC" id="1.1.1.1"/>
    </reaction>
</comment>
<dbReference type="Gene3D" id="3.90.180.10">
    <property type="entry name" value="Medium-chain alcohol dehydrogenases, catalytic domain"/>
    <property type="match status" value="1"/>
</dbReference>
<protein>
    <recommendedName>
        <fullName evidence="3">alcohol dehydrogenase</fullName>
        <ecNumber evidence="3">1.1.1.1</ecNumber>
    </recommendedName>
</protein>
<dbReference type="EC" id="1.1.1.1" evidence="3"/>
<accession>A0ABV6N8D2</accession>
<evidence type="ECO:0000256" key="6">
    <source>
        <dbReference type="ARBA" id="ARBA00023002"/>
    </source>
</evidence>